<dbReference type="SMART" id="SM00569">
    <property type="entry name" value="L27"/>
    <property type="match status" value="1"/>
</dbReference>
<evidence type="ECO:0000256" key="13">
    <source>
        <dbReference type="PROSITE-ProRule" id="PRU00192"/>
    </source>
</evidence>
<feature type="domain" description="Guanylate kinase-like" evidence="16">
    <location>
        <begin position="732"/>
        <end position="907"/>
    </location>
</feature>
<dbReference type="GO" id="GO:0098609">
    <property type="term" value="P:cell-cell adhesion"/>
    <property type="evidence" value="ECO:0007669"/>
    <property type="project" value="TreeGrafter"/>
</dbReference>
<evidence type="ECO:0000256" key="5">
    <source>
        <dbReference type="ARBA" id="ARBA00007014"/>
    </source>
</evidence>
<dbReference type="PIRSF" id="PIRSF001741">
    <property type="entry name" value="MAGUK_DLGH"/>
    <property type="match status" value="1"/>
</dbReference>
<dbReference type="GO" id="GO:0031594">
    <property type="term" value="C:neuromuscular junction"/>
    <property type="evidence" value="ECO:0007669"/>
    <property type="project" value="InterPro"/>
</dbReference>
<dbReference type="PANTHER" id="PTHR23119:SF5">
    <property type="entry name" value="DISKS LARGE HOMOLOG 1"/>
    <property type="match status" value="1"/>
</dbReference>
<dbReference type="InterPro" id="IPR004172">
    <property type="entry name" value="L27_dom"/>
</dbReference>
<feature type="region of interest" description="Disordered" evidence="14">
    <location>
        <begin position="430"/>
        <end position="465"/>
    </location>
</feature>
<evidence type="ECO:0000256" key="1">
    <source>
        <dbReference type="ARBA" id="ARBA00004202"/>
    </source>
</evidence>
<keyword evidence="7" id="KW-1003">Cell membrane</keyword>
<evidence type="ECO:0000256" key="9">
    <source>
        <dbReference type="ARBA" id="ARBA00022824"/>
    </source>
</evidence>
<proteinExistence type="inferred from homology"/>
<reference evidence="19" key="1">
    <citation type="submission" date="2025-08" db="UniProtKB">
        <authorList>
            <consortium name="Ensembl"/>
        </authorList>
    </citation>
    <scope>IDENTIFICATION</scope>
</reference>
<dbReference type="GO" id="GO:0016324">
    <property type="term" value="C:apical plasma membrane"/>
    <property type="evidence" value="ECO:0007669"/>
    <property type="project" value="UniProtKB-SubCell"/>
</dbReference>
<evidence type="ECO:0000256" key="2">
    <source>
        <dbReference type="ARBA" id="ARBA00004221"/>
    </source>
</evidence>
<dbReference type="GO" id="GO:0098839">
    <property type="term" value="C:postsynaptic density membrane"/>
    <property type="evidence" value="ECO:0007669"/>
    <property type="project" value="TreeGrafter"/>
</dbReference>
<dbReference type="InterPro" id="IPR008145">
    <property type="entry name" value="GK/Ca_channel_bsu"/>
</dbReference>
<dbReference type="GO" id="GO:0043005">
    <property type="term" value="C:neuron projection"/>
    <property type="evidence" value="ECO:0007669"/>
    <property type="project" value="InterPro"/>
</dbReference>
<dbReference type="SUPFAM" id="SSF52540">
    <property type="entry name" value="P-loop containing nucleoside triphosphate hydrolases"/>
    <property type="match status" value="1"/>
</dbReference>
<evidence type="ECO:0000256" key="8">
    <source>
        <dbReference type="ARBA" id="ARBA00022737"/>
    </source>
</evidence>
<dbReference type="InterPro" id="IPR020590">
    <property type="entry name" value="Guanylate_kinase_CS"/>
</dbReference>
<feature type="domain" description="PDZ" evidence="17">
    <location>
        <begin position="324"/>
        <end position="411"/>
    </location>
</feature>
<dbReference type="Pfam" id="PF10608">
    <property type="entry name" value="MAGUK_N_PEST"/>
    <property type="match status" value="1"/>
</dbReference>
<feature type="domain" description="L27" evidence="18">
    <location>
        <begin position="4"/>
        <end position="64"/>
    </location>
</feature>
<evidence type="ECO:0000313" key="20">
    <source>
        <dbReference type="Proteomes" id="UP000694546"/>
    </source>
</evidence>
<dbReference type="CDD" id="cd06723">
    <property type="entry name" value="PDZ1_Dlg1-2-4-like"/>
    <property type="match status" value="1"/>
</dbReference>
<dbReference type="InterPro" id="IPR050614">
    <property type="entry name" value="Synaptic_Scaffolding_LAP-MAGUK"/>
</dbReference>
<dbReference type="PROSITE" id="PS51022">
    <property type="entry name" value="L27"/>
    <property type="match status" value="1"/>
</dbReference>
<evidence type="ECO:0000256" key="12">
    <source>
        <dbReference type="ARBA" id="ARBA00044189"/>
    </source>
</evidence>
<evidence type="ECO:0000259" key="18">
    <source>
        <dbReference type="PROSITE" id="PS51022"/>
    </source>
</evidence>
<evidence type="ECO:0000256" key="3">
    <source>
        <dbReference type="ARBA" id="ARBA00004282"/>
    </source>
</evidence>
<comment type="similarity">
    <text evidence="5">Belongs to the MAGUK family.</text>
</comment>
<dbReference type="Pfam" id="PF10600">
    <property type="entry name" value="PDZ_assoc"/>
    <property type="match status" value="1"/>
</dbReference>
<evidence type="ECO:0000259" key="17">
    <source>
        <dbReference type="PROSITE" id="PS50106"/>
    </source>
</evidence>
<dbReference type="GO" id="GO:0070161">
    <property type="term" value="C:anchoring junction"/>
    <property type="evidence" value="ECO:0007669"/>
    <property type="project" value="UniProtKB-SubCell"/>
</dbReference>
<dbReference type="GO" id="GO:0099072">
    <property type="term" value="P:regulation of postsynaptic membrane neurotransmitter receptor levels"/>
    <property type="evidence" value="ECO:0007669"/>
    <property type="project" value="TreeGrafter"/>
</dbReference>
<dbReference type="PROSITE" id="PS50052">
    <property type="entry name" value="GUANYLATE_KINASE_2"/>
    <property type="match status" value="1"/>
</dbReference>
<dbReference type="Pfam" id="PF00018">
    <property type="entry name" value="SH3_1"/>
    <property type="match status" value="1"/>
</dbReference>
<dbReference type="InterPro" id="IPR036028">
    <property type="entry name" value="SH3-like_dom_sf"/>
</dbReference>
<dbReference type="SUPFAM" id="SSF50156">
    <property type="entry name" value="PDZ domain-like"/>
    <property type="match status" value="3"/>
</dbReference>
<dbReference type="InterPro" id="IPR027417">
    <property type="entry name" value="P-loop_NTPase"/>
</dbReference>
<dbReference type="GO" id="GO:0019901">
    <property type="term" value="F:protein kinase binding"/>
    <property type="evidence" value="ECO:0007669"/>
    <property type="project" value="TreeGrafter"/>
</dbReference>
<keyword evidence="8" id="KW-0677">Repeat</keyword>
<dbReference type="Pfam" id="PF09058">
    <property type="entry name" value="L27_1"/>
    <property type="match status" value="1"/>
</dbReference>
<dbReference type="Gene3D" id="1.10.287.470">
    <property type="entry name" value="Helix hairpin bin"/>
    <property type="match status" value="1"/>
</dbReference>
<dbReference type="PROSITE" id="PS00856">
    <property type="entry name" value="GUANYLATE_KINASE_1"/>
    <property type="match status" value="1"/>
</dbReference>
<accession>A0A8C5AR53</accession>
<dbReference type="SUPFAM" id="SSF101288">
    <property type="entry name" value="L27 domain"/>
    <property type="match status" value="1"/>
</dbReference>
<evidence type="ECO:0000256" key="4">
    <source>
        <dbReference type="ARBA" id="ARBA00004586"/>
    </source>
</evidence>
<keyword evidence="9" id="KW-0256">Endoplasmic reticulum</keyword>
<dbReference type="CDD" id="cd06724">
    <property type="entry name" value="PDZ2_Dlg1-2-4-like"/>
    <property type="match status" value="1"/>
</dbReference>
<dbReference type="Pfam" id="PF00595">
    <property type="entry name" value="PDZ"/>
    <property type="match status" value="3"/>
</dbReference>
<dbReference type="CDD" id="cd12031">
    <property type="entry name" value="SH3_DLG1"/>
    <property type="match status" value="1"/>
</dbReference>
<dbReference type="InterPro" id="IPR036892">
    <property type="entry name" value="L27_dom_sf"/>
</dbReference>
<dbReference type="GO" id="GO:0035255">
    <property type="term" value="F:ionotropic glutamate receptor binding"/>
    <property type="evidence" value="ECO:0007669"/>
    <property type="project" value="TreeGrafter"/>
</dbReference>
<dbReference type="Pfam" id="PF00625">
    <property type="entry name" value="Guanylate_kin"/>
    <property type="match status" value="1"/>
</dbReference>
<name>A0A8C5AR53_GADMO</name>
<dbReference type="CDD" id="cd06795">
    <property type="entry name" value="PDZ3_Dlg1-2-4-like"/>
    <property type="match status" value="1"/>
</dbReference>
<keyword evidence="11" id="KW-0472">Membrane</keyword>
<dbReference type="PANTHER" id="PTHR23119">
    <property type="entry name" value="DISCS LARGE"/>
    <property type="match status" value="1"/>
</dbReference>
<dbReference type="SUPFAM" id="SSF50044">
    <property type="entry name" value="SH3-domain"/>
    <property type="match status" value="1"/>
</dbReference>
<evidence type="ECO:0000256" key="11">
    <source>
        <dbReference type="ARBA" id="ARBA00023136"/>
    </source>
</evidence>
<dbReference type="InterPro" id="IPR016313">
    <property type="entry name" value="DLG1-like"/>
</dbReference>
<dbReference type="GO" id="GO:0097120">
    <property type="term" value="P:receptor localization to synapse"/>
    <property type="evidence" value="ECO:0007669"/>
    <property type="project" value="TreeGrafter"/>
</dbReference>
<dbReference type="AlphaFoldDB" id="A0A8C5AR53"/>
<dbReference type="SMART" id="SM01277">
    <property type="entry name" value="MAGUK_N_PEST"/>
    <property type="match status" value="1"/>
</dbReference>
<feature type="region of interest" description="Disordered" evidence="14">
    <location>
        <begin position="107"/>
        <end position="128"/>
    </location>
</feature>
<dbReference type="Gene3D" id="3.30.63.10">
    <property type="entry name" value="Guanylate Kinase phosphate binding domain"/>
    <property type="match status" value="1"/>
</dbReference>
<feature type="domain" description="PDZ" evidence="17">
    <location>
        <begin position="473"/>
        <end position="554"/>
    </location>
</feature>
<reference evidence="19" key="2">
    <citation type="submission" date="2025-09" db="UniProtKB">
        <authorList>
            <consortium name="Ensembl"/>
        </authorList>
    </citation>
    <scope>IDENTIFICATION</scope>
</reference>
<dbReference type="PROSITE" id="PS50002">
    <property type="entry name" value="SH3"/>
    <property type="match status" value="1"/>
</dbReference>
<dbReference type="Proteomes" id="UP000694546">
    <property type="component" value="Chromosome 8"/>
</dbReference>
<dbReference type="SMART" id="SM00228">
    <property type="entry name" value="PDZ"/>
    <property type="match status" value="3"/>
</dbReference>
<dbReference type="InterPro" id="IPR036034">
    <property type="entry name" value="PDZ_sf"/>
</dbReference>
<feature type="domain" description="PDZ" evidence="17">
    <location>
        <begin position="227"/>
        <end position="316"/>
    </location>
</feature>
<keyword evidence="20" id="KW-1185">Reference proteome</keyword>
<evidence type="ECO:0000256" key="10">
    <source>
        <dbReference type="ARBA" id="ARBA00022949"/>
    </source>
</evidence>
<dbReference type="CDD" id="cd00071">
    <property type="entry name" value="GMPK"/>
    <property type="match status" value="1"/>
</dbReference>
<dbReference type="GO" id="GO:0045197">
    <property type="term" value="P:establishment or maintenance of epithelial cell apical/basal polarity"/>
    <property type="evidence" value="ECO:0007669"/>
    <property type="project" value="TreeGrafter"/>
</dbReference>
<sequence>MPVRRKDAQRALVLLEAYQTKLSQTDDRQLKHSIQRVIDIFQSNLFQALIDIQEFYEVTLLDSQKCADPARSWEPLPPVNLWDLSSLQSPTGTSETLPSISTSIEKYRHHDEDTSPQEPGSPQLMDEAPGPELVQVAEKSLSQIENVHGYVAHAHISPMKVRGIHRNRITPASFVSLRPSISLCLPRSFFFHFLSLANPPPVVVNTDSLDTPSYVSTYIYTPPTQIHISFKHTRGNSGLGFSIAGGTDNPHIGEDPSIFITKVIPGGAAAQDGRLRVNDVILRVNDVNVCDVTHSRAVEALKEAGSLVPLYVRRRKPQSDKLMELKLVKGPKGLGFSIAGGVGNQHIPGDNSIYVTKIIEGGAAHKDGRLQIGDKLLAVNGAFLEEVTHEHAVTALKNTPDVVYLKVAKPHSVFMNETFAPPDITNSYSTHMENHISPPALLGQPPPPAPSGRYSPTPKSMLGDDDVTREPRKVVLHRGATGLGFNIVGGEDGEGIFISFILAGGPADLSGELRRGDRLVSVNGVDLRSATHEQAAAALKNAGQTVTIVAHYRPEEYSRFEAKIHDLREQMMSSSISSGSGSLRTSQKRTLYVRALFDYDKTKDSGLPSQGLNFKFGDILHVVNASDDEWWQARQLTPQGEAEEVGVIPSKRRVEKKERARLKTVKFNAKSRDRGQSLNDKRKKNLFSRKFPFYKSKDASEPETSDGERKYSGQEEYVLSYEPVTQHEVNYTRPVIILGPMKDRINDDLISEFPDKFGSCVPHTTRPKRDYEVDGRDYHFMVSREQMEKDIQDHKFIEAGQYNNHLYGTSVQSVRQVAEKGKHCILDVSGNAIKRLQLAHLHPIAVFIKPKTVENIMEMNKRLTEEQGRKTLDRANKLELEFTEHFTAVVQGDTLEEIYDLVKQIIEDQSGPFIWIQSKEKL</sequence>
<evidence type="ECO:0000256" key="6">
    <source>
        <dbReference type="ARBA" id="ARBA00022443"/>
    </source>
</evidence>
<dbReference type="InterPro" id="IPR015143">
    <property type="entry name" value="L27_1"/>
</dbReference>
<dbReference type="Gene3D" id="3.40.50.300">
    <property type="entry name" value="P-loop containing nucleotide triphosphate hydrolases"/>
    <property type="match status" value="1"/>
</dbReference>
<evidence type="ECO:0000259" key="15">
    <source>
        <dbReference type="PROSITE" id="PS50002"/>
    </source>
</evidence>
<dbReference type="GO" id="GO:0043113">
    <property type="term" value="P:receptor clustering"/>
    <property type="evidence" value="ECO:0007669"/>
    <property type="project" value="TreeGrafter"/>
</dbReference>
<dbReference type="Gene3D" id="2.30.30.40">
    <property type="entry name" value="SH3 Domains"/>
    <property type="match status" value="2"/>
</dbReference>
<protein>
    <recommendedName>
        <fullName evidence="12">Disks large homolog 1</fullName>
    </recommendedName>
</protein>
<keyword evidence="10" id="KW-0965">Cell junction</keyword>
<dbReference type="InterPro" id="IPR008144">
    <property type="entry name" value="Guanylate_kin-like_dom"/>
</dbReference>
<dbReference type="InterPro" id="IPR019583">
    <property type="entry name" value="DLG1-4_PDZ_assoc"/>
</dbReference>
<dbReference type="InterPro" id="IPR001478">
    <property type="entry name" value="PDZ"/>
</dbReference>
<dbReference type="SMART" id="SM00326">
    <property type="entry name" value="SH3"/>
    <property type="match status" value="1"/>
</dbReference>
<evidence type="ECO:0000313" key="19">
    <source>
        <dbReference type="Ensembl" id="ENSGMOP00000035701.1"/>
    </source>
</evidence>
<evidence type="ECO:0000259" key="16">
    <source>
        <dbReference type="PROSITE" id="PS50052"/>
    </source>
</evidence>
<dbReference type="GO" id="GO:0007268">
    <property type="term" value="P:chemical synaptic transmission"/>
    <property type="evidence" value="ECO:0007669"/>
    <property type="project" value="InterPro"/>
</dbReference>
<dbReference type="GO" id="GO:0005789">
    <property type="term" value="C:endoplasmic reticulum membrane"/>
    <property type="evidence" value="ECO:0007669"/>
    <property type="project" value="UniProtKB-SubCell"/>
</dbReference>
<dbReference type="Gene3D" id="2.30.42.10">
    <property type="match status" value="3"/>
</dbReference>
<evidence type="ECO:0000256" key="7">
    <source>
        <dbReference type="ARBA" id="ARBA00022475"/>
    </source>
</evidence>
<dbReference type="InterPro" id="IPR001452">
    <property type="entry name" value="SH3_domain"/>
</dbReference>
<evidence type="ECO:0000256" key="14">
    <source>
        <dbReference type="SAM" id="MobiDB-lite"/>
    </source>
</evidence>
<dbReference type="GO" id="GO:0016323">
    <property type="term" value="C:basolateral plasma membrane"/>
    <property type="evidence" value="ECO:0007669"/>
    <property type="project" value="TreeGrafter"/>
</dbReference>
<dbReference type="SMART" id="SM00072">
    <property type="entry name" value="GuKc"/>
    <property type="match status" value="1"/>
</dbReference>
<keyword evidence="6 13" id="KW-0728">SH3 domain</keyword>
<dbReference type="GeneTree" id="ENSGT00940000164867"/>
<comment type="subcellular location">
    <subcellularLocation>
        <location evidence="2">Apical cell membrane</location>
    </subcellularLocation>
    <subcellularLocation>
        <location evidence="3">Cell junction</location>
    </subcellularLocation>
    <subcellularLocation>
        <location evidence="1">Cell membrane</location>
        <topology evidence="1">Peripheral membrane protein</topology>
    </subcellularLocation>
    <subcellularLocation>
        <location evidence="4">Endoplasmic reticulum membrane</location>
    </subcellularLocation>
</comment>
<dbReference type="PROSITE" id="PS50106">
    <property type="entry name" value="PDZ"/>
    <property type="match status" value="3"/>
</dbReference>
<organism evidence="19 20">
    <name type="scientific">Gadus morhua</name>
    <name type="common">Atlantic cod</name>
    <dbReference type="NCBI Taxonomy" id="8049"/>
    <lineage>
        <taxon>Eukaryota</taxon>
        <taxon>Metazoa</taxon>
        <taxon>Chordata</taxon>
        <taxon>Craniata</taxon>
        <taxon>Vertebrata</taxon>
        <taxon>Euteleostomi</taxon>
        <taxon>Actinopterygii</taxon>
        <taxon>Neopterygii</taxon>
        <taxon>Teleostei</taxon>
        <taxon>Neoteleostei</taxon>
        <taxon>Acanthomorphata</taxon>
        <taxon>Zeiogadaria</taxon>
        <taxon>Gadariae</taxon>
        <taxon>Gadiformes</taxon>
        <taxon>Gadoidei</taxon>
        <taxon>Gadidae</taxon>
        <taxon>Gadus</taxon>
    </lineage>
</organism>
<feature type="domain" description="SH3" evidence="15">
    <location>
        <begin position="588"/>
        <end position="658"/>
    </location>
</feature>
<dbReference type="InterPro" id="IPR019590">
    <property type="entry name" value="DLG1_PEST_dom"/>
</dbReference>
<dbReference type="Ensembl" id="ENSGMOT00000063594.1">
    <property type="protein sequence ID" value="ENSGMOP00000035701.1"/>
    <property type="gene ID" value="ENSGMOG00000008383.2"/>
</dbReference>